<protein>
    <submittedName>
        <fullName evidence="1">Uncharacterized protein</fullName>
    </submittedName>
</protein>
<name>A0A291INP0_9GAMM</name>
<dbReference type="Proteomes" id="UP000077734">
    <property type="component" value="Unassembled WGS sequence"/>
</dbReference>
<comment type="caution">
    <text evidence="1">The sequence shown here is derived from an EMBL/GenBank/DDBJ whole genome shotgun (WGS) entry which is preliminary data.</text>
</comment>
<evidence type="ECO:0000313" key="2">
    <source>
        <dbReference type="Proteomes" id="UP000077734"/>
    </source>
</evidence>
<sequence length="330" mass="37176">MIERTLIKPEPATRPILSVVIHTEEEFDWNRPYDRNATGVSHMQYIDRAQSVFDSFGIVPNYVIDYPIASKPEAVAPLKAYADSGRALIGAHLHPWVSPPFDEEINARNSYPGNLPAELEREKLRLLTEQITASFGSRPLTYLAGRYGFGPNTADILEELGYEVDISVAASIDYSGDGGPDYANVSSDPFWFGRQRRLLGLPGSGGYVGYLRSGGTPLYRQLTQPWLRKIRVSGAVARLRMLERIRLSPEDYSEPEMRRLTESLLDDGIRIFVFSFHSPSVMPGGTPYVRNQADLERFLGKCRDYFDFFMGQLGGTAMTPLQIKAWLEQR</sequence>
<dbReference type="EMBL" id="LUUL01000081">
    <property type="protein sequence ID" value="OAI25455.1"/>
    <property type="molecule type" value="Genomic_DNA"/>
</dbReference>
<accession>A0A291INP0</accession>
<dbReference type="RefSeq" id="WP_064022891.1">
    <property type="nucleotide sequence ID" value="NZ_CP023669.1"/>
</dbReference>
<dbReference type="CDD" id="cd10935">
    <property type="entry name" value="CE4_WalW"/>
    <property type="match status" value="1"/>
</dbReference>
<keyword evidence="2" id="KW-1185">Reference proteome</keyword>
<dbReference type="GO" id="GO:0005975">
    <property type="term" value="P:carbohydrate metabolic process"/>
    <property type="evidence" value="ECO:0007669"/>
    <property type="project" value="InterPro"/>
</dbReference>
<dbReference type="SUPFAM" id="SSF88713">
    <property type="entry name" value="Glycoside hydrolase/deacetylase"/>
    <property type="match status" value="1"/>
</dbReference>
<proteinExistence type="predicted"/>
<dbReference type="KEGG" id="mko:MKLM6_3836"/>
<dbReference type="Gene3D" id="3.20.20.370">
    <property type="entry name" value="Glycoside hydrolase/deacetylase"/>
    <property type="match status" value="1"/>
</dbReference>
<gene>
    <name evidence="1" type="ORF">A1356_13395</name>
</gene>
<dbReference type="InterPro" id="IPR011330">
    <property type="entry name" value="Glyco_hydro/deAcase_b/a-brl"/>
</dbReference>
<organism evidence="1 2">
    <name type="scientific">Methylomonas koyamae</name>
    <dbReference type="NCBI Taxonomy" id="702114"/>
    <lineage>
        <taxon>Bacteria</taxon>
        <taxon>Pseudomonadati</taxon>
        <taxon>Pseudomonadota</taxon>
        <taxon>Gammaproteobacteria</taxon>
        <taxon>Methylococcales</taxon>
        <taxon>Methylococcaceae</taxon>
        <taxon>Methylomonas</taxon>
    </lineage>
</organism>
<evidence type="ECO:0000313" key="1">
    <source>
        <dbReference type="EMBL" id="OAI25455.1"/>
    </source>
</evidence>
<reference evidence="1 2" key="1">
    <citation type="submission" date="2016-03" db="EMBL/GenBank/DDBJ databases">
        <authorList>
            <person name="Heylen K."/>
            <person name="De Vos P."/>
            <person name="Vekeman B."/>
        </authorList>
    </citation>
    <scope>NUCLEOTIDE SEQUENCE [LARGE SCALE GENOMIC DNA]</scope>
    <source>
        <strain evidence="1 2">R-49807</strain>
    </source>
</reference>
<dbReference type="AlphaFoldDB" id="A0A291INP0"/>